<organism evidence="3 4">
    <name type="scientific">Pandoraea communis</name>
    <dbReference type="NCBI Taxonomy" id="2508297"/>
    <lineage>
        <taxon>Bacteria</taxon>
        <taxon>Pseudomonadati</taxon>
        <taxon>Pseudomonadota</taxon>
        <taxon>Betaproteobacteria</taxon>
        <taxon>Burkholderiales</taxon>
        <taxon>Burkholderiaceae</taxon>
        <taxon>Pandoraea</taxon>
    </lineage>
</organism>
<evidence type="ECO:0000313" key="2">
    <source>
        <dbReference type="EMBL" id="VVD65676.1"/>
    </source>
</evidence>
<dbReference type="GO" id="GO:0006744">
    <property type="term" value="P:ubiquinone biosynthetic process"/>
    <property type="evidence" value="ECO:0007669"/>
    <property type="project" value="UniProtKB-UniRule"/>
</dbReference>
<dbReference type="EMBL" id="CABPSJ010000001">
    <property type="protein sequence ID" value="VVD69430.1"/>
    <property type="molecule type" value="Genomic_DNA"/>
</dbReference>
<comment type="similarity">
    <text evidence="1">Belongs to the UbiK family.</text>
</comment>
<dbReference type="PANTHER" id="PTHR38040">
    <property type="entry name" value="UBIQUINONE BIOSYNTHESIS ACCESSORY FACTOR UBIK"/>
    <property type="match status" value="1"/>
</dbReference>
<keyword evidence="1" id="KW-0175">Coiled coil</keyword>
<dbReference type="OrthoDB" id="5297354at2"/>
<dbReference type="Proteomes" id="UP000383971">
    <property type="component" value="Unassembled WGS sequence"/>
</dbReference>
<gene>
    <name evidence="1" type="primary">ubiK</name>
    <name evidence="3" type="ORF">PCO31110_00527</name>
    <name evidence="2" type="ORF">PCO31111_00349</name>
</gene>
<keyword evidence="3" id="KW-0413">Isomerase</keyword>
<keyword evidence="1" id="KW-0963">Cytoplasm</keyword>
<evidence type="ECO:0000313" key="3">
    <source>
        <dbReference type="EMBL" id="VVD69430.1"/>
    </source>
</evidence>
<dbReference type="InterPro" id="IPR007475">
    <property type="entry name" value="UbiK"/>
</dbReference>
<keyword evidence="1" id="KW-0831">Ubiquinone biosynthesis</keyword>
<dbReference type="HAMAP" id="MF_02216">
    <property type="entry name" value="UbiK"/>
    <property type="match status" value="1"/>
</dbReference>
<evidence type="ECO:0000313" key="5">
    <source>
        <dbReference type="Proteomes" id="UP000383971"/>
    </source>
</evidence>
<dbReference type="UniPathway" id="UPA00232"/>
<sequence length="82" mass="9540">MKPNEILQDMQAKVSEMLKQSPAKDIERNVKSLLNQGFTRLDLVTREEFDVQAQVLARTRERLEALEKRVAELENLRSEAQD</sequence>
<name>A0A5E4S1G0_9BURK</name>
<dbReference type="PANTHER" id="PTHR38040:SF1">
    <property type="entry name" value="UBIQUINONE BIOSYNTHESIS ACCESSORY FACTOR UBIK"/>
    <property type="match status" value="1"/>
</dbReference>
<evidence type="ECO:0000256" key="1">
    <source>
        <dbReference type="HAMAP-Rule" id="MF_02216"/>
    </source>
</evidence>
<comment type="function">
    <text evidence="1">Required for efficient ubiquinone (coenzyme Q) biosynthesis. UbiK is probably an accessory factor of Ubi enzymes and facilitates ubiquinone biosynthesis by acting as an assembly factor, a targeting factor, or both.</text>
</comment>
<dbReference type="Pfam" id="PF04380">
    <property type="entry name" value="BMFP"/>
    <property type="match status" value="1"/>
</dbReference>
<dbReference type="GO" id="GO:0005737">
    <property type="term" value="C:cytoplasm"/>
    <property type="evidence" value="ECO:0007669"/>
    <property type="project" value="UniProtKB-SubCell"/>
</dbReference>
<protein>
    <recommendedName>
        <fullName evidence="1">Ubiquinone biosynthesis accessory factor UbiK</fullName>
    </recommendedName>
</protein>
<keyword evidence="5" id="KW-1185">Reference proteome</keyword>
<dbReference type="AlphaFoldDB" id="A0A5E4S1G0"/>
<dbReference type="EMBL" id="CABPSE010000001">
    <property type="protein sequence ID" value="VVD65676.1"/>
    <property type="molecule type" value="Genomic_DNA"/>
</dbReference>
<proteinExistence type="inferred from homology"/>
<dbReference type="Proteomes" id="UP000337189">
    <property type="component" value="Unassembled WGS sequence"/>
</dbReference>
<accession>A0A5E4S1G0</accession>
<reference evidence="4 5" key="1">
    <citation type="submission" date="2019-08" db="EMBL/GenBank/DDBJ databases">
        <authorList>
            <person name="Peeters C."/>
        </authorList>
    </citation>
    <scope>NUCLEOTIDE SEQUENCE [LARGE SCALE GENOMIC DNA]</scope>
    <source>
        <strain evidence="3 4">LMG 31110</strain>
        <strain evidence="2 5">LMG 31111</strain>
    </source>
</reference>
<feature type="coiled-coil region" evidence="1">
    <location>
        <begin position="49"/>
        <end position="76"/>
    </location>
</feature>
<evidence type="ECO:0000313" key="4">
    <source>
        <dbReference type="Proteomes" id="UP000337189"/>
    </source>
</evidence>
<comment type="pathway">
    <text evidence="1">Cofactor biosynthesis; ubiquinone biosynthesis.</text>
</comment>
<comment type="subcellular location">
    <subcellularLocation>
        <location evidence="1">Cytoplasm</location>
    </subcellularLocation>
</comment>
<dbReference type="RefSeq" id="WP_010804738.1">
    <property type="nucleotide sequence ID" value="NZ_CABPSE010000001.1"/>
</dbReference>
<dbReference type="GO" id="GO:0016853">
    <property type="term" value="F:isomerase activity"/>
    <property type="evidence" value="ECO:0007669"/>
    <property type="project" value="UniProtKB-KW"/>
</dbReference>